<gene>
    <name evidence="1" type="ORF">D6T64_00745</name>
</gene>
<dbReference type="SUPFAM" id="SSF55961">
    <property type="entry name" value="Bet v1-like"/>
    <property type="match status" value="1"/>
</dbReference>
<organism evidence="1 2">
    <name type="scientific">Cryobacterium melibiosiphilum</name>
    <dbReference type="NCBI Taxonomy" id="995039"/>
    <lineage>
        <taxon>Bacteria</taxon>
        <taxon>Bacillati</taxon>
        <taxon>Actinomycetota</taxon>
        <taxon>Actinomycetes</taxon>
        <taxon>Micrococcales</taxon>
        <taxon>Microbacteriaceae</taxon>
        <taxon>Cryobacterium</taxon>
    </lineage>
</organism>
<dbReference type="Gene3D" id="3.30.530.20">
    <property type="match status" value="1"/>
</dbReference>
<dbReference type="AlphaFoldDB" id="A0A3A5MXS8"/>
<protein>
    <submittedName>
        <fullName evidence="1">SRPBCC domain-containing protein</fullName>
    </submittedName>
</protein>
<evidence type="ECO:0000313" key="2">
    <source>
        <dbReference type="Proteomes" id="UP000272015"/>
    </source>
</evidence>
<dbReference type="InterPro" id="IPR023393">
    <property type="entry name" value="START-like_dom_sf"/>
</dbReference>
<sequence length="235" mass="25748">MTGDFKIVVEREFPATPEQVWQAVTAETSAWLFPSEAMTGEELVWEPPTHHVNRMEGADGWFNQLEQEIEPRPNGRSFMRWAHSGVFPGEPVEGEDQEDGIHQHTVFYLHTLAEYLEHFAGRPVVFADVQGPEASMAPDGFQVVRAALGVAADAPVGSAASVTVAGLTGAIVDYNTANFLGLRTDAALYRFFGRNAFGGPVGMTVHDFAGADRDKLAATFQEWLTALYPGRPPRE</sequence>
<evidence type="ECO:0000313" key="1">
    <source>
        <dbReference type="EMBL" id="RJT92143.1"/>
    </source>
</evidence>
<dbReference type="OrthoDB" id="8417725at2"/>
<dbReference type="Proteomes" id="UP000272015">
    <property type="component" value="Unassembled WGS sequence"/>
</dbReference>
<name>A0A3A5MXS8_9MICO</name>
<proteinExistence type="predicted"/>
<reference evidence="1 2" key="1">
    <citation type="submission" date="2018-09" db="EMBL/GenBank/DDBJ databases">
        <title>Novel species of Cryobacterium.</title>
        <authorList>
            <person name="Liu Q."/>
            <person name="Xin Y.-H."/>
        </authorList>
    </citation>
    <scope>NUCLEOTIDE SEQUENCE [LARGE SCALE GENOMIC DNA]</scope>
    <source>
        <strain evidence="1 2">Hh39</strain>
    </source>
</reference>
<keyword evidence="2" id="KW-1185">Reference proteome</keyword>
<accession>A0A3A5MXS8</accession>
<comment type="caution">
    <text evidence="1">The sequence shown here is derived from an EMBL/GenBank/DDBJ whole genome shotgun (WGS) entry which is preliminary data.</text>
</comment>
<dbReference type="EMBL" id="QZVS01000032">
    <property type="protein sequence ID" value="RJT92143.1"/>
    <property type="molecule type" value="Genomic_DNA"/>
</dbReference>